<name>A0AAE9YCZ4_9ACTN</name>
<dbReference type="Pfam" id="PF00205">
    <property type="entry name" value="TPP_enzyme_M"/>
    <property type="match status" value="1"/>
</dbReference>
<dbReference type="AlphaFoldDB" id="A0AAE9YCZ4"/>
<evidence type="ECO:0000259" key="1">
    <source>
        <dbReference type="Pfam" id="PF00205"/>
    </source>
</evidence>
<evidence type="ECO:0000313" key="3">
    <source>
        <dbReference type="Proteomes" id="UP001216390"/>
    </source>
</evidence>
<dbReference type="InterPro" id="IPR029035">
    <property type="entry name" value="DHS-like_NAD/FAD-binding_dom"/>
</dbReference>
<dbReference type="RefSeq" id="WP_272735041.1">
    <property type="nucleotide sequence ID" value="NZ_CP116942.1"/>
</dbReference>
<dbReference type="Gene3D" id="3.40.50.1220">
    <property type="entry name" value="TPP-binding domain"/>
    <property type="match status" value="1"/>
</dbReference>
<dbReference type="KEGG" id="ima:PO878_13515"/>
<dbReference type="SUPFAM" id="SSF52467">
    <property type="entry name" value="DHS-like NAD/FAD-binding domain"/>
    <property type="match status" value="1"/>
</dbReference>
<sequence>MGDVPMSEDDTEVAAAGARRLAPPVPSLPGSLTSLTARRGARVVVVAGPGVLAAGAASGVRTLAGITGATVVNTVGAKGLLAWDDPLHGGTVGLQADDAALAELTTADLVVTTGLDASESTSLAAALTDRAGAEPGAVVDVHPAHLALAAGGWPPADGPGPRPPIYDRIASVVGPLYAAEVALGDPVPPPQAARALADGLPPGGLVVAPPGRTGFWVGRTFPTSVAGSVVITTGDPAGTAEEVARRAASAGRPTTLVVDAHALPPAVADGSLLREATQEGRPLVVEVWAGPDAEAAPAPGRRAVRVDWSALDALVAVAGPPDASIWPGAGSIG</sequence>
<organism evidence="2 3">
    <name type="scientific">Iamia majanohamensis</name>
    <dbReference type="NCBI Taxonomy" id="467976"/>
    <lineage>
        <taxon>Bacteria</taxon>
        <taxon>Bacillati</taxon>
        <taxon>Actinomycetota</taxon>
        <taxon>Acidimicrobiia</taxon>
        <taxon>Acidimicrobiales</taxon>
        <taxon>Iamiaceae</taxon>
        <taxon>Iamia</taxon>
    </lineage>
</organism>
<accession>A0AAE9YCZ4</accession>
<keyword evidence="3" id="KW-1185">Reference proteome</keyword>
<gene>
    <name evidence="2" type="ORF">PO878_13515</name>
</gene>
<dbReference type="GO" id="GO:0030976">
    <property type="term" value="F:thiamine pyrophosphate binding"/>
    <property type="evidence" value="ECO:0007669"/>
    <property type="project" value="InterPro"/>
</dbReference>
<evidence type="ECO:0000313" key="2">
    <source>
        <dbReference type="EMBL" id="WCO65516.1"/>
    </source>
</evidence>
<protein>
    <recommendedName>
        <fullName evidence="1">Thiamine pyrophosphate enzyme central domain-containing protein</fullName>
    </recommendedName>
</protein>
<reference evidence="2" key="1">
    <citation type="submission" date="2023-01" db="EMBL/GenBank/DDBJ databases">
        <title>The diversity of Class Acidimicrobiia in South China Sea sediment environments and the proposal of Iamia marina sp. nov., a novel species of the genus Iamia.</title>
        <authorList>
            <person name="He Y."/>
            <person name="Tian X."/>
        </authorList>
    </citation>
    <scope>NUCLEOTIDE SEQUENCE</scope>
    <source>
        <strain evidence="2">DSM 19957</strain>
    </source>
</reference>
<dbReference type="Proteomes" id="UP001216390">
    <property type="component" value="Chromosome"/>
</dbReference>
<dbReference type="InterPro" id="IPR012000">
    <property type="entry name" value="Thiamin_PyroP_enz_cen_dom"/>
</dbReference>
<dbReference type="GO" id="GO:0000287">
    <property type="term" value="F:magnesium ion binding"/>
    <property type="evidence" value="ECO:0007669"/>
    <property type="project" value="InterPro"/>
</dbReference>
<proteinExistence type="predicted"/>
<feature type="domain" description="Thiamine pyrophosphate enzyme central" evidence="1">
    <location>
        <begin position="41"/>
        <end position="144"/>
    </location>
</feature>
<dbReference type="EMBL" id="CP116942">
    <property type="protein sequence ID" value="WCO65516.1"/>
    <property type="molecule type" value="Genomic_DNA"/>
</dbReference>